<dbReference type="AlphaFoldDB" id="A0A7G1IBF4"/>
<accession>A0A7G1IBF4</accession>
<dbReference type="InterPro" id="IPR014043">
    <property type="entry name" value="Acyl_transferase_dom"/>
</dbReference>
<evidence type="ECO:0000313" key="3">
    <source>
        <dbReference type="Proteomes" id="UP000516380"/>
    </source>
</evidence>
<evidence type="ECO:0000313" key="2">
    <source>
        <dbReference type="EMBL" id="BCI87774.1"/>
    </source>
</evidence>
<dbReference type="Proteomes" id="UP000516380">
    <property type="component" value="Chromosome"/>
</dbReference>
<dbReference type="EMBL" id="AP023343">
    <property type="protein sequence ID" value="BCI87774.1"/>
    <property type="molecule type" value="Genomic_DNA"/>
</dbReference>
<organism evidence="2 3">
    <name type="scientific">Mycobacterium kansasii</name>
    <dbReference type="NCBI Taxonomy" id="1768"/>
    <lineage>
        <taxon>Bacteria</taxon>
        <taxon>Bacillati</taxon>
        <taxon>Actinomycetota</taxon>
        <taxon>Actinomycetes</taxon>
        <taxon>Mycobacteriales</taxon>
        <taxon>Mycobacteriaceae</taxon>
        <taxon>Mycobacterium</taxon>
    </lineage>
</organism>
<name>A0A7G1IBF4_MYCKA</name>
<feature type="domain" description="Malonyl-CoA:ACP transacylase (MAT)" evidence="1">
    <location>
        <begin position="2"/>
        <end position="47"/>
    </location>
</feature>
<evidence type="ECO:0000259" key="1">
    <source>
        <dbReference type="Pfam" id="PF00698"/>
    </source>
</evidence>
<protein>
    <recommendedName>
        <fullName evidence="1">Malonyl-CoA:ACP transacylase (MAT) domain-containing protein</fullName>
    </recommendedName>
</protein>
<reference evidence="2 3" key="1">
    <citation type="submission" date="2020-07" db="EMBL/GenBank/DDBJ databases">
        <title>Mycobacterium kansasii (former subtype) with zoonotic potential isolated from diseased indoor pet cat, Japan.</title>
        <authorList>
            <person name="Fukano H."/>
            <person name="Terazono T."/>
            <person name="Hoshino Y."/>
        </authorList>
    </citation>
    <scope>NUCLEOTIDE SEQUENCE [LARGE SCALE GENOMIC DNA]</scope>
    <source>
        <strain evidence="2 3">Kuro-I</strain>
    </source>
</reference>
<keyword evidence="3" id="KW-1185">Reference proteome</keyword>
<dbReference type="InterPro" id="IPR016035">
    <property type="entry name" value="Acyl_Trfase/lysoPLipase"/>
</dbReference>
<dbReference type="Gene3D" id="3.40.366.10">
    <property type="entry name" value="Malonyl-Coenzyme A Acyl Carrier Protein, domain 2"/>
    <property type="match status" value="1"/>
</dbReference>
<dbReference type="SUPFAM" id="SSF52151">
    <property type="entry name" value="FabD/lysophospholipase-like"/>
    <property type="match status" value="1"/>
</dbReference>
<sequence>MAAAIALAQTLITAGARPALVLGHSLGELAAAAIAGVFSPVEAVVLAGCVAA</sequence>
<dbReference type="Pfam" id="PF00698">
    <property type="entry name" value="Acyl_transf_1"/>
    <property type="match status" value="1"/>
</dbReference>
<dbReference type="InterPro" id="IPR001227">
    <property type="entry name" value="Ac_transferase_dom_sf"/>
</dbReference>
<proteinExistence type="predicted"/>
<dbReference type="GO" id="GO:0016740">
    <property type="term" value="F:transferase activity"/>
    <property type="evidence" value="ECO:0007669"/>
    <property type="project" value="InterPro"/>
</dbReference>
<gene>
    <name evidence="2" type="ORF">NIIDMKKI_29800</name>
</gene>